<protein>
    <recommendedName>
        <fullName evidence="4">MarR family transcriptional regulator</fullName>
    </recommendedName>
</protein>
<reference evidence="2 3" key="1">
    <citation type="journal article" date="2019" name="Int. J. Syst. Evol. Microbiol.">
        <title>The Global Catalogue of Microorganisms (GCM) 10K type strain sequencing project: providing services to taxonomists for standard genome sequencing and annotation.</title>
        <authorList>
            <consortium name="The Broad Institute Genomics Platform"/>
            <consortium name="The Broad Institute Genome Sequencing Center for Infectious Disease"/>
            <person name="Wu L."/>
            <person name="Ma J."/>
        </authorList>
    </citation>
    <scope>NUCLEOTIDE SEQUENCE [LARGE SCALE GENOMIC DNA]</scope>
    <source>
        <strain evidence="2 3">JCM 3325</strain>
    </source>
</reference>
<gene>
    <name evidence="2" type="ORF">GCM10010191_42180</name>
</gene>
<sequence length="113" mass="11594">MRQIRSADPWSTFLTASGRGGGAVSPRAAGPPDPGGGHPDHGDAPDAAGLPEACRLVLGRLGAASGPQSLEQLHHATGLGLLEVADAVERLTERGLVSVEREVDELVRLTGTE</sequence>
<organism evidence="2 3">
    <name type="scientific">Actinomadura vinacea</name>
    <dbReference type="NCBI Taxonomy" id="115336"/>
    <lineage>
        <taxon>Bacteria</taxon>
        <taxon>Bacillati</taxon>
        <taxon>Actinomycetota</taxon>
        <taxon>Actinomycetes</taxon>
        <taxon>Streptosporangiales</taxon>
        <taxon>Thermomonosporaceae</taxon>
        <taxon>Actinomadura</taxon>
    </lineage>
</organism>
<dbReference type="EMBL" id="BAAARW010000015">
    <property type="protein sequence ID" value="GAA2425442.1"/>
    <property type="molecule type" value="Genomic_DNA"/>
</dbReference>
<accession>A0ABN3JA23</accession>
<evidence type="ECO:0000256" key="1">
    <source>
        <dbReference type="SAM" id="MobiDB-lite"/>
    </source>
</evidence>
<proteinExistence type="predicted"/>
<comment type="caution">
    <text evidence="2">The sequence shown here is derived from an EMBL/GenBank/DDBJ whole genome shotgun (WGS) entry which is preliminary data.</text>
</comment>
<feature type="region of interest" description="Disordered" evidence="1">
    <location>
        <begin position="1"/>
        <end position="49"/>
    </location>
</feature>
<keyword evidence="3" id="KW-1185">Reference proteome</keyword>
<dbReference type="RefSeq" id="WP_344590947.1">
    <property type="nucleotide sequence ID" value="NZ_BAAARW010000015.1"/>
</dbReference>
<name>A0ABN3JA23_9ACTN</name>
<dbReference type="Proteomes" id="UP001501231">
    <property type="component" value="Unassembled WGS sequence"/>
</dbReference>
<evidence type="ECO:0000313" key="2">
    <source>
        <dbReference type="EMBL" id="GAA2425442.1"/>
    </source>
</evidence>
<evidence type="ECO:0008006" key="4">
    <source>
        <dbReference type="Google" id="ProtNLM"/>
    </source>
</evidence>
<evidence type="ECO:0000313" key="3">
    <source>
        <dbReference type="Proteomes" id="UP001501231"/>
    </source>
</evidence>